<dbReference type="EMBL" id="JACCBI010000001">
    <property type="protein sequence ID" value="NYD65893.1"/>
    <property type="molecule type" value="Genomic_DNA"/>
</dbReference>
<evidence type="ECO:0000313" key="7">
    <source>
        <dbReference type="Proteomes" id="UP000581087"/>
    </source>
</evidence>
<evidence type="ECO:0000313" key="4">
    <source>
        <dbReference type="EMBL" id="NYD65893.1"/>
    </source>
</evidence>
<accession>A0A4Q2M2Q6</accession>
<evidence type="ECO:0000256" key="2">
    <source>
        <dbReference type="ARBA" id="ARBA00023141"/>
    </source>
</evidence>
<keyword evidence="5" id="KW-0560">Oxidoreductase</keyword>
<dbReference type="Proteomes" id="UP000292686">
    <property type="component" value="Unassembled WGS sequence"/>
</dbReference>
<dbReference type="InterPro" id="IPR046346">
    <property type="entry name" value="Aminoacid_DH-like_N_sf"/>
</dbReference>
<dbReference type="GO" id="GO:0004764">
    <property type="term" value="F:shikimate 3-dehydrogenase (NADP+) activity"/>
    <property type="evidence" value="ECO:0007669"/>
    <property type="project" value="UniProtKB-EC"/>
</dbReference>
<dbReference type="GO" id="GO:0009073">
    <property type="term" value="P:aromatic amino acid family biosynthetic process"/>
    <property type="evidence" value="ECO:0007669"/>
    <property type="project" value="UniProtKB-KW"/>
</dbReference>
<evidence type="ECO:0000259" key="3">
    <source>
        <dbReference type="Pfam" id="PF08501"/>
    </source>
</evidence>
<organism evidence="5 6">
    <name type="scientific">Agromyces atrinae</name>
    <dbReference type="NCBI Taxonomy" id="592376"/>
    <lineage>
        <taxon>Bacteria</taxon>
        <taxon>Bacillati</taxon>
        <taxon>Actinomycetota</taxon>
        <taxon>Actinomycetes</taxon>
        <taxon>Micrococcales</taxon>
        <taxon>Microbacteriaceae</taxon>
        <taxon>Agromyces</taxon>
    </lineage>
</organism>
<name>A0A4Q2M2Q6_9MICO</name>
<evidence type="ECO:0000256" key="1">
    <source>
        <dbReference type="ARBA" id="ARBA00004871"/>
    </source>
</evidence>
<dbReference type="GO" id="GO:0019632">
    <property type="term" value="P:shikimate metabolic process"/>
    <property type="evidence" value="ECO:0007669"/>
    <property type="project" value="TreeGrafter"/>
</dbReference>
<dbReference type="GO" id="GO:0050661">
    <property type="term" value="F:NADP binding"/>
    <property type="evidence" value="ECO:0007669"/>
    <property type="project" value="TreeGrafter"/>
</dbReference>
<dbReference type="EC" id="1.1.1.25" evidence="5"/>
<reference evidence="5 6" key="1">
    <citation type="submission" date="2019-01" db="EMBL/GenBank/DDBJ databases">
        <title>Agromyces.</title>
        <authorList>
            <person name="Li J."/>
        </authorList>
    </citation>
    <scope>NUCLEOTIDE SEQUENCE [LARGE SCALE GENOMIC DNA]</scope>
    <source>
        <strain evidence="5 6">DSM 23870</strain>
    </source>
</reference>
<dbReference type="SUPFAM" id="SSF51735">
    <property type="entry name" value="NAD(P)-binding Rossmann-fold domains"/>
    <property type="match status" value="1"/>
</dbReference>
<dbReference type="InterPro" id="IPR022893">
    <property type="entry name" value="Shikimate_DH_fam"/>
</dbReference>
<evidence type="ECO:0000313" key="6">
    <source>
        <dbReference type="Proteomes" id="UP000292686"/>
    </source>
</evidence>
<dbReference type="NCBIfam" id="NF001311">
    <property type="entry name" value="PRK00258.1-3"/>
    <property type="match status" value="1"/>
</dbReference>
<comment type="caution">
    <text evidence="5">The sequence shown here is derived from an EMBL/GenBank/DDBJ whole genome shotgun (WGS) entry which is preliminary data.</text>
</comment>
<dbReference type="Pfam" id="PF08501">
    <property type="entry name" value="Shikimate_dh_N"/>
    <property type="match status" value="1"/>
</dbReference>
<dbReference type="PANTHER" id="PTHR21089">
    <property type="entry name" value="SHIKIMATE DEHYDROGENASE"/>
    <property type="match status" value="1"/>
</dbReference>
<feature type="domain" description="Shikimate dehydrogenase substrate binding N-terminal" evidence="3">
    <location>
        <begin position="11"/>
        <end position="92"/>
    </location>
</feature>
<dbReference type="RefSeq" id="WP_129174972.1">
    <property type="nucleotide sequence ID" value="NZ_JACCBI010000001.1"/>
</dbReference>
<dbReference type="SUPFAM" id="SSF53223">
    <property type="entry name" value="Aminoacid dehydrogenase-like, N-terminal domain"/>
    <property type="match status" value="1"/>
</dbReference>
<proteinExistence type="predicted"/>
<dbReference type="GO" id="GO:0005829">
    <property type="term" value="C:cytosol"/>
    <property type="evidence" value="ECO:0007669"/>
    <property type="project" value="TreeGrafter"/>
</dbReference>
<dbReference type="Gene3D" id="3.40.50.10860">
    <property type="entry name" value="Leucine Dehydrogenase, chain A, domain 1"/>
    <property type="match status" value="1"/>
</dbReference>
<dbReference type="OrthoDB" id="9776868at2"/>
<dbReference type="AlphaFoldDB" id="A0A4Q2M2Q6"/>
<evidence type="ECO:0000313" key="5">
    <source>
        <dbReference type="EMBL" id="RXZ86234.1"/>
    </source>
</evidence>
<dbReference type="CDD" id="cd01065">
    <property type="entry name" value="NAD_bind_Shikimate_DH"/>
    <property type="match status" value="1"/>
</dbReference>
<dbReference type="PANTHER" id="PTHR21089:SF1">
    <property type="entry name" value="BIFUNCTIONAL 3-DEHYDROQUINATE DEHYDRATASE_SHIKIMATE DEHYDROGENASE, CHLOROPLASTIC"/>
    <property type="match status" value="1"/>
</dbReference>
<sequence length="278" mass="29453">MSEPSGRRLAVLGSPIAHSKSPALHAAAYRVLGLDWSYERIEVDERGLADFLDSRDDSWRGFSLTMPLKVRLRELADESDRLATLSEAANTLVFDGAERRRVVFNTDVEGIVRALAESGVDRAERVVVLGGGATASSALLASAALGAVSVQIAVRTPAKATGLVKLGYDAGIPVDVVPFDAVADEADLVIATLPGGARLDADLPLSLVSRSTLFDVAYDPWPSSLAERWTDAGGRAISGLGMLLHQALVQVRIFVAGDPAVPLADEERVLQAMRDAIS</sequence>
<keyword evidence="6" id="KW-1185">Reference proteome</keyword>
<protein>
    <submittedName>
        <fullName evidence="5">Shikimate dehydrogenase</fullName>
        <ecNumber evidence="5">1.1.1.25</ecNumber>
    </submittedName>
</protein>
<dbReference type="GO" id="GO:0009423">
    <property type="term" value="P:chorismate biosynthetic process"/>
    <property type="evidence" value="ECO:0007669"/>
    <property type="project" value="TreeGrafter"/>
</dbReference>
<gene>
    <name evidence="4" type="ORF">BJ972_000412</name>
    <name evidence="5" type="ORF">ESP50_10750</name>
</gene>
<dbReference type="Proteomes" id="UP000581087">
    <property type="component" value="Unassembled WGS sequence"/>
</dbReference>
<dbReference type="InterPro" id="IPR013708">
    <property type="entry name" value="Shikimate_DH-bd_N"/>
</dbReference>
<dbReference type="EMBL" id="SDPM01000005">
    <property type="protein sequence ID" value="RXZ86234.1"/>
    <property type="molecule type" value="Genomic_DNA"/>
</dbReference>
<keyword evidence="2" id="KW-0028">Amino-acid biosynthesis</keyword>
<keyword evidence="2" id="KW-0057">Aromatic amino acid biosynthesis</keyword>
<comment type="pathway">
    <text evidence="1">Metabolic intermediate biosynthesis; chorismate biosynthesis; chorismate from D-erythrose 4-phosphate and phosphoenolpyruvate: step 4/7.</text>
</comment>
<reference evidence="4 7" key="2">
    <citation type="submission" date="2020-07" db="EMBL/GenBank/DDBJ databases">
        <title>Sequencing the genomes of 1000 actinobacteria strains.</title>
        <authorList>
            <person name="Klenk H.-P."/>
        </authorList>
    </citation>
    <scope>NUCLEOTIDE SEQUENCE [LARGE SCALE GENOMIC DNA]</scope>
    <source>
        <strain evidence="4 7">DSM 23870</strain>
    </source>
</reference>
<dbReference type="Gene3D" id="3.40.50.720">
    <property type="entry name" value="NAD(P)-binding Rossmann-like Domain"/>
    <property type="match status" value="1"/>
</dbReference>
<dbReference type="InterPro" id="IPR036291">
    <property type="entry name" value="NAD(P)-bd_dom_sf"/>
</dbReference>